<dbReference type="Pfam" id="PF10615">
    <property type="entry name" value="DUF2470"/>
    <property type="match status" value="1"/>
</dbReference>
<evidence type="ECO:0000313" key="2">
    <source>
        <dbReference type="EMBL" id="KAK5085405.1"/>
    </source>
</evidence>
<dbReference type="PANTHER" id="PTHR37783:SF1">
    <property type="entry name" value="MEMBRANE PROTEIN, PUTATIVE (AFU_ORTHOLOGUE AFUA_1G04315)-RELATED"/>
    <property type="match status" value="1"/>
</dbReference>
<organism evidence="2 3">
    <name type="scientific">Lithohypha guttulata</name>
    <dbReference type="NCBI Taxonomy" id="1690604"/>
    <lineage>
        <taxon>Eukaryota</taxon>
        <taxon>Fungi</taxon>
        <taxon>Dikarya</taxon>
        <taxon>Ascomycota</taxon>
        <taxon>Pezizomycotina</taxon>
        <taxon>Eurotiomycetes</taxon>
        <taxon>Chaetothyriomycetidae</taxon>
        <taxon>Chaetothyriales</taxon>
        <taxon>Trichomeriaceae</taxon>
        <taxon>Lithohypha</taxon>
    </lineage>
</organism>
<evidence type="ECO:0000259" key="1">
    <source>
        <dbReference type="Pfam" id="PF10615"/>
    </source>
</evidence>
<name>A0AAN7T0G3_9EURO</name>
<sequence>MASTTDPKMEAMKSRVLTHMTADHSDSLALYLNHFCKVPTSLRPPPPIGTLKLEDITLDHIIISHPKGRNLVRIDPPMKHLGEARERLVAMHKECLQKLDMAEFKVDKFVLPNKPWQWALQIFSLMCFVLFTLYPAKAFLPEAGTLASKIYSVGGIVPGLARLTASIKDFVLIGMFAIHSAETGHMAQTRMKKYWVPAFSRTWWMWEAAVAVGGVAGMWRFDDMVKEMEEERRKSGKH</sequence>
<dbReference type="InterPro" id="IPR019595">
    <property type="entry name" value="DUF2470"/>
</dbReference>
<gene>
    <name evidence="2" type="ORF">LTR05_004690</name>
</gene>
<evidence type="ECO:0000313" key="3">
    <source>
        <dbReference type="Proteomes" id="UP001309876"/>
    </source>
</evidence>
<accession>A0AAN7T0G3</accession>
<dbReference type="EMBL" id="JAVRRJ010000004">
    <property type="protein sequence ID" value="KAK5085405.1"/>
    <property type="molecule type" value="Genomic_DNA"/>
</dbReference>
<feature type="domain" description="DUF2470" evidence="1">
    <location>
        <begin position="13"/>
        <end position="91"/>
    </location>
</feature>
<dbReference type="InterPro" id="IPR037119">
    <property type="entry name" value="Haem_oxidase_HugZ-like_sf"/>
</dbReference>
<dbReference type="Gene3D" id="3.20.180.10">
    <property type="entry name" value="PNP-oxidase-like"/>
    <property type="match status" value="1"/>
</dbReference>
<protein>
    <recommendedName>
        <fullName evidence="1">DUF2470 domain-containing protein</fullName>
    </recommendedName>
</protein>
<dbReference type="AlphaFoldDB" id="A0AAN7T0G3"/>
<dbReference type="PANTHER" id="PTHR37783">
    <property type="entry name" value="MEMBRANE PROTEIN, PUTATIVE (AFU_ORTHOLOGUE AFUA_1G04315)-RELATED"/>
    <property type="match status" value="1"/>
</dbReference>
<dbReference type="Proteomes" id="UP001309876">
    <property type="component" value="Unassembled WGS sequence"/>
</dbReference>
<comment type="caution">
    <text evidence="2">The sequence shown here is derived from an EMBL/GenBank/DDBJ whole genome shotgun (WGS) entry which is preliminary data.</text>
</comment>
<proteinExistence type="predicted"/>
<keyword evidence="3" id="KW-1185">Reference proteome</keyword>
<reference evidence="2 3" key="1">
    <citation type="submission" date="2023-08" db="EMBL/GenBank/DDBJ databases">
        <title>Black Yeasts Isolated from many extreme environments.</title>
        <authorList>
            <person name="Coleine C."/>
            <person name="Stajich J.E."/>
            <person name="Selbmann L."/>
        </authorList>
    </citation>
    <scope>NUCLEOTIDE SEQUENCE [LARGE SCALE GENOMIC DNA]</scope>
    <source>
        <strain evidence="2 3">CCFEE 5910</strain>
    </source>
</reference>